<evidence type="ECO:0000313" key="1">
    <source>
        <dbReference type="EMBL" id="VTR52337.1"/>
    </source>
</evidence>
<proteinExistence type="predicted"/>
<dbReference type="GeneID" id="78465141"/>
<reference evidence="1 2" key="1">
    <citation type="submission" date="2019-05" db="EMBL/GenBank/DDBJ databases">
        <authorList>
            <consortium name="Pathogen Informatics"/>
        </authorList>
    </citation>
    <scope>NUCLEOTIDE SEQUENCE [LARGE SCALE GENOMIC DNA]</scope>
    <source>
        <strain evidence="1 2">NCTC11429</strain>
    </source>
</reference>
<gene>
    <name evidence="1" type="ORF">NCTC11429_04562</name>
</gene>
<organism evidence="1 2">
    <name type="scientific">Sphingobacterium thalpophilum</name>
    <dbReference type="NCBI Taxonomy" id="259"/>
    <lineage>
        <taxon>Bacteria</taxon>
        <taxon>Pseudomonadati</taxon>
        <taxon>Bacteroidota</taxon>
        <taxon>Sphingobacteriia</taxon>
        <taxon>Sphingobacteriales</taxon>
        <taxon>Sphingobacteriaceae</taxon>
        <taxon>Sphingobacterium</taxon>
    </lineage>
</organism>
<dbReference type="EMBL" id="LR590484">
    <property type="protein sequence ID" value="VTR52337.1"/>
    <property type="molecule type" value="Genomic_DNA"/>
</dbReference>
<dbReference type="RefSeq" id="WP_138097028.1">
    <property type="nucleotide sequence ID" value="NZ_CP141191.1"/>
</dbReference>
<protein>
    <submittedName>
        <fullName evidence="1">Uncharacterized protein</fullName>
    </submittedName>
</protein>
<evidence type="ECO:0000313" key="2">
    <source>
        <dbReference type="Proteomes" id="UP000308196"/>
    </source>
</evidence>
<dbReference type="Proteomes" id="UP000308196">
    <property type="component" value="Chromosome"/>
</dbReference>
<name>A0A4U9W047_9SPHI</name>
<sequence length="170" mass="19355">MKNIVKYYLALTAFLYVLLTSCDNTRSDKLAVEQTFQQQAAPMVTKSYFLHHEIRDVDYKIFVNDVLIGQSHENRGIPGPYKLTPYLKPQDIQTVKIVLAANTIQPELTNAVLQEISKNAGVYMLQNDDYANITAVARFLFPSIKKPVTTYETQWEFNTGYKASTRPPAD</sequence>
<dbReference type="PROSITE" id="PS51257">
    <property type="entry name" value="PROKAR_LIPOPROTEIN"/>
    <property type="match status" value="1"/>
</dbReference>
<accession>A0A4U9W047</accession>
<dbReference type="KEGG" id="stha:NCTC11429_04562"/>
<dbReference type="AlphaFoldDB" id="A0A4U9W047"/>